<comment type="caution">
    <text evidence="9">The sequence shown here is derived from an EMBL/GenBank/DDBJ whole genome shotgun (WGS) entry which is preliminary data.</text>
</comment>
<dbReference type="AlphaFoldDB" id="A0A0F9DKQ0"/>
<evidence type="ECO:0000256" key="1">
    <source>
        <dbReference type="ARBA" id="ARBA00001936"/>
    </source>
</evidence>
<evidence type="ECO:0000256" key="7">
    <source>
        <dbReference type="ARBA" id="ARBA00023211"/>
    </source>
</evidence>
<dbReference type="InterPro" id="IPR001233">
    <property type="entry name" value="RtcB"/>
</dbReference>
<evidence type="ECO:0000256" key="5">
    <source>
        <dbReference type="ARBA" id="ARBA00022741"/>
    </source>
</evidence>
<keyword evidence="5" id="KW-0547">Nucleotide-binding</keyword>
<dbReference type="GO" id="GO:0003972">
    <property type="term" value="F:RNA ligase (ATP) activity"/>
    <property type="evidence" value="ECO:0007669"/>
    <property type="project" value="TreeGrafter"/>
</dbReference>
<evidence type="ECO:0000256" key="3">
    <source>
        <dbReference type="ARBA" id="ARBA00022598"/>
    </source>
</evidence>
<reference evidence="9" key="1">
    <citation type="journal article" date="2015" name="Nature">
        <title>Complex archaea that bridge the gap between prokaryotes and eukaryotes.</title>
        <authorList>
            <person name="Spang A."/>
            <person name="Saw J.H."/>
            <person name="Jorgensen S.L."/>
            <person name="Zaremba-Niedzwiedzka K."/>
            <person name="Martijn J."/>
            <person name="Lind A.E."/>
            <person name="van Eijk R."/>
            <person name="Schleper C."/>
            <person name="Guy L."/>
            <person name="Ettema T.J."/>
        </authorList>
    </citation>
    <scope>NUCLEOTIDE SEQUENCE</scope>
</reference>
<comment type="catalytic activity">
    <reaction evidence="8">
        <text>a 3'-end 3'-phospho-ribonucleotide-RNA + a 5'-end dephospho-ribonucleoside-RNA + GTP = a ribonucleotidyl-ribonucleotide-RNA + GMP + diphosphate</text>
        <dbReference type="Rhea" id="RHEA:68076"/>
        <dbReference type="Rhea" id="RHEA-COMP:10463"/>
        <dbReference type="Rhea" id="RHEA-COMP:13936"/>
        <dbReference type="Rhea" id="RHEA-COMP:17355"/>
        <dbReference type="ChEBI" id="CHEBI:33019"/>
        <dbReference type="ChEBI" id="CHEBI:37565"/>
        <dbReference type="ChEBI" id="CHEBI:58115"/>
        <dbReference type="ChEBI" id="CHEBI:83062"/>
        <dbReference type="ChEBI" id="CHEBI:138284"/>
        <dbReference type="ChEBI" id="CHEBI:173118"/>
        <dbReference type="EC" id="6.5.1.8"/>
    </reaction>
</comment>
<dbReference type="Gene3D" id="3.90.1860.10">
    <property type="entry name" value="tRNA-splicing ligase RtcB"/>
    <property type="match status" value="1"/>
</dbReference>
<name>A0A0F9DKQ0_9ZZZZ</name>
<dbReference type="GO" id="GO:0072669">
    <property type="term" value="C:tRNA-splicing ligase complex"/>
    <property type="evidence" value="ECO:0007669"/>
    <property type="project" value="TreeGrafter"/>
</dbReference>
<dbReference type="GO" id="GO:0005634">
    <property type="term" value="C:nucleus"/>
    <property type="evidence" value="ECO:0007669"/>
    <property type="project" value="TreeGrafter"/>
</dbReference>
<organism evidence="9">
    <name type="scientific">marine sediment metagenome</name>
    <dbReference type="NCBI Taxonomy" id="412755"/>
    <lineage>
        <taxon>unclassified sequences</taxon>
        <taxon>metagenomes</taxon>
        <taxon>ecological metagenomes</taxon>
    </lineage>
</organism>
<dbReference type="Pfam" id="PF01139">
    <property type="entry name" value="RtcB"/>
    <property type="match status" value="1"/>
</dbReference>
<evidence type="ECO:0000256" key="4">
    <source>
        <dbReference type="ARBA" id="ARBA00022723"/>
    </source>
</evidence>
<keyword evidence="4" id="KW-0479">Metal-binding</keyword>
<evidence type="ECO:0000256" key="8">
    <source>
        <dbReference type="ARBA" id="ARBA00047746"/>
    </source>
</evidence>
<dbReference type="GO" id="GO:0046872">
    <property type="term" value="F:metal ion binding"/>
    <property type="evidence" value="ECO:0007669"/>
    <property type="project" value="UniProtKB-KW"/>
</dbReference>
<dbReference type="GO" id="GO:0006396">
    <property type="term" value="P:RNA processing"/>
    <property type="evidence" value="ECO:0007669"/>
    <property type="project" value="InterPro"/>
</dbReference>
<dbReference type="PANTHER" id="PTHR11118">
    <property type="entry name" value="RNA-SPLICING LIGASE RTCB HOMOLOG"/>
    <property type="match status" value="1"/>
</dbReference>
<dbReference type="GO" id="GO:0005525">
    <property type="term" value="F:GTP binding"/>
    <property type="evidence" value="ECO:0007669"/>
    <property type="project" value="UniProtKB-KW"/>
</dbReference>
<dbReference type="PANTHER" id="PTHR11118:SF1">
    <property type="entry name" value="RNA-SPLICING LIGASE RTCB HOMOLOG"/>
    <property type="match status" value="1"/>
</dbReference>
<evidence type="ECO:0000256" key="6">
    <source>
        <dbReference type="ARBA" id="ARBA00023134"/>
    </source>
</evidence>
<sequence>AMGIDGPGQVMVFIHCGSRGLGHQTCQDYLDVMEDAAQKYRIQLPDKQLACAPIGSKEGQDYLGAMTAAANFAFCNRQLIAHWTRQAFQRVLGRDARDDLGMHVVYDVAHNIAKIEQHRVDGREMTVCVHRKGATRAFPPGHPDMPARYQRIGQPVLVPGDMGRYSYICVGTEQAMQETWGSSCHGAGRTQSRHAAKRMLKGVDVARRLAERGIYVRAQNRGLLAEEASEAYKDVAEVVDVLAEAGISGKVARMRPIGGIKG</sequence>
<keyword evidence="6" id="KW-0342">GTP-binding</keyword>
<dbReference type="EC" id="6.5.1.8" evidence="2"/>
<gene>
    <name evidence="9" type="ORF">LCGC14_2265440</name>
</gene>
<accession>A0A0F9DKQ0</accession>
<proteinExistence type="predicted"/>
<keyword evidence="3" id="KW-0436">Ligase</keyword>
<protein>
    <recommendedName>
        <fullName evidence="2">3'-phosphate/5'-hydroxy nucleic acid ligase</fullName>
        <ecNumber evidence="2">6.5.1.8</ecNumber>
    </recommendedName>
</protein>
<comment type="cofactor">
    <cofactor evidence="1">
        <name>Mn(2+)</name>
        <dbReference type="ChEBI" id="CHEBI:29035"/>
    </cofactor>
</comment>
<feature type="non-terminal residue" evidence="9">
    <location>
        <position position="1"/>
    </location>
</feature>
<keyword evidence="7" id="KW-0464">Manganese</keyword>
<dbReference type="InterPro" id="IPR036025">
    <property type="entry name" value="RtcB-like_sf"/>
</dbReference>
<dbReference type="EMBL" id="LAZR01031200">
    <property type="protein sequence ID" value="KKL54436.1"/>
    <property type="molecule type" value="Genomic_DNA"/>
</dbReference>
<dbReference type="SUPFAM" id="SSF103365">
    <property type="entry name" value="Hypothetical protein PH1602"/>
    <property type="match status" value="1"/>
</dbReference>
<dbReference type="GO" id="GO:0170057">
    <property type="term" value="F:RNA ligase (GTP) activity"/>
    <property type="evidence" value="ECO:0007669"/>
    <property type="project" value="UniProtKB-EC"/>
</dbReference>
<evidence type="ECO:0000256" key="2">
    <source>
        <dbReference type="ARBA" id="ARBA00012726"/>
    </source>
</evidence>
<evidence type="ECO:0000313" key="9">
    <source>
        <dbReference type="EMBL" id="KKL54436.1"/>
    </source>
</evidence>